<dbReference type="KEGG" id="glz:GLAREA_06486"/>
<dbReference type="EMBL" id="KE145358">
    <property type="protein sequence ID" value="EPE33473.1"/>
    <property type="molecule type" value="Genomic_DNA"/>
</dbReference>
<dbReference type="GeneID" id="19465539"/>
<keyword evidence="4" id="KW-1185">Reference proteome</keyword>
<protein>
    <recommendedName>
        <fullName evidence="2">Heterokaryon incompatibility domain-containing protein</fullName>
    </recommendedName>
</protein>
<dbReference type="HOGENOM" id="CLU_325724_0_0_1"/>
<evidence type="ECO:0000256" key="1">
    <source>
        <dbReference type="SAM" id="MobiDB-lite"/>
    </source>
</evidence>
<name>S3E4Y1_GLAL2</name>
<gene>
    <name evidence="3" type="ORF">GLAREA_06486</name>
</gene>
<dbReference type="PANTHER" id="PTHR33112:SF16">
    <property type="entry name" value="HETEROKARYON INCOMPATIBILITY DOMAIN-CONTAINING PROTEIN"/>
    <property type="match status" value="1"/>
</dbReference>
<proteinExistence type="predicted"/>
<evidence type="ECO:0000313" key="3">
    <source>
        <dbReference type="EMBL" id="EPE33473.1"/>
    </source>
</evidence>
<feature type="compositionally biased region" description="Polar residues" evidence="1">
    <location>
        <begin position="116"/>
        <end position="127"/>
    </location>
</feature>
<feature type="domain" description="Heterokaryon incompatibility" evidence="2">
    <location>
        <begin position="357"/>
        <end position="529"/>
    </location>
</feature>
<accession>S3E4Y1</accession>
<dbReference type="OrthoDB" id="5125733at2759"/>
<dbReference type="AlphaFoldDB" id="S3E4Y1"/>
<feature type="region of interest" description="Disordered" evidence="1">
    <location>
        <begin position="116"/>
        <end position="153"/>
    </location>
</feature>
<evidence type="ECO:0000313" key="4">
    <source>
        <dbReference type="Proteomes" id="UP000016922"/>
    </source>
</evidence>
<reference evidence="3 4" key="1">
    <citation type="journal article" date="2013" name="BMC Genomics">
        <title>Genomics-driven discovery of the pneumocandin biosynthetic gene cluster in the fungus Glarea lozoyensis.</title>
        <authorList>
            <person name="Chen L."/>
            <person name="Yue Q."/>
            <person name="Zhang X."/>
            <person name="Xiang M."/>
            <person name="Wang C."/>
            <person name="Li S."/>
            <person name="Che Y."/>
            <person name="Ortiz-Lopez F.J."/>
            <person name="Bills G.F."/>
            <person name="Liu X."/>
            <person name="An Z."/>
        </authorList>
    </citation>
    <scope>NUCLEOTIDE SEQUENCE [LARGE SCALE GENOMIC DNA]</scope>
    <source>
        <strain evidence="4">ATCC 20868 / MF5171</strain>
    </source>
</reference>
<dbReference type="Proteomes" id="UP000016922">
    <property type="component" value="Unassembled WGS sequence"/>
</dbReference>
<dbReference type="STRING" id="1116229.S3E4Y1"/>
<feature type="region of interest" description="Disordered" evidence="1">
    <location>
        <begin position="795"/>
        <end position="821"/>
    </location>
</feature>
<organism evidence="3 4">
    <name type="scientific">Glarea lozoyensis (strain ATCC 20868 / MF5171)</name>
    <dbReference type="NCBI Taxonomy" id="1116229"/>
    <lineage>
        <taxon>Eukaryota</taxon>
        <taxon>Fungi</taxon>
        <taxon>Dikarya</taxon>
        <taxon>Ascomycota</taxon>
        <taxon>Pezizomycotina</taxon>
        <taxon>Leotiomycetes</taxon>
        <taxon>Helotiales</taxon>
        <taxon>Helotiaceae</taxon>
        <taxon>Glarea</taxon>
    </lineage>
</organism>
<dbReference type="RefSeq" id="XP_008080090.1">
    <property type="nucleotide sequence ID" value="XM_008081899.1"/>
</dbReference>
<sequence length="885" mass="99893">MVREYDTLTMGDDQSVDEFLKQITERMKTMTPQTFKARLLPKNPIILTLGKATELESNIDLWRDACPVCRPLVRDLKCFCFPESQTFQEQNKFIAWNITFSDLAFAITSKEYDSANSRKITGNSNNDSGKEEGEDERNAKECPGDEEKGGKSFLEKDKPDHGSFCEFCAYFASSMFDDPTYSFSFKNHAFGKFSIDDCCCSAAMKESRKIAEVANKLQGLAVKYGTSAGFEFIVQPIDYDLAWQGFGKLRFQAYSHTLTVPPEDLKTILGFRRELVLEVYGIPGILSGNMPGLKYWPVLVGSKPWVNAGKRWISQCTSNHKDCRPAVKGPLPTRVVEILGDDNVRVVPGTDLPHDFYISLSYCWGGPQEFSLTTNTLSEMEAGFNISCLPSTLKDAIWVSTQLGIKYIWIDSLCIIQDHTEDKTKELPRMREYYRNSYLTICASTGKCTLPFLKEIENCQEHQRIENSLVPLGILVSPIYEVVASAEGKPEDVGKKFSRDVITDVLVQKEKPYFVSEEPISSRAWTFQERVLSPRILFFGERLGWECHTQHEFAGGVDYSEDDSPTIDLQKLRQLFFKSNDKSHSRNDETINQGTVKNDYEIWYKAVEEYTRRDLTVKSDKLPAISALAQIFQDSTGDQYLAGLWSGDLLRGLLWSTYPTLSLTKPPDWRAPSWSWASNDNEVSYKGVPPLNAIPITQILTSSTVPISTVAPLGEVGSGILELKGPVLKYERGLTTWLMQKENELLELQDNHQTRYQQSRLLFSKNRTDPGCKDWQPPDGHILLCLFATPFQAPEQKDDQNKEEKVDVTGTAQATYRPSVGDNAEIQKVPQSSGYTISGLVLGPITDELSPGDEKYERLARFTSVGVVIKDYRDLDKHARTVSIV</sequence>
<dbReference type="InterPro" id="IPR010730">
    <property type="entry name" value="HET"/>
</dbReference>
<dbReference type="PANTHER" id="PTHR33112">
    <property type="entry name" value="DOMAIN PROTEIN, PUTATIVE-RELATED"/>
    <property type="match status" value="1"/>
</dbReference>
<feature type="compositionally biased region" description="Basic and acidic residues" evidence="1">
    <location>
        <begin position="128"/>
        <end position="153"/>
    </location>
</feature>
<dbReference type="Pfam" id="PF06985">
    <property type="entry name" value="HET"/>
    <property type="match status" value="1"/>
</dbReference>
<evidence type="ECO:0000259" key="2">
    <source>
        <dbReference type="Pfam" id="PF06985"/>
    </source>
</evidence>
<dbReference type="eggNOG" id="ENOG502QWMA">
    <property type="taxonomic scope" value="Eukaryota"/>
</dbReference>
<feature type="compositionally biased region" description="Basic and acidic residues" evidence="1">
    <location>
        <begin position="795"/>
        <end position="807"/>
    </location>
</feature>